<dbReference type="PANTHER" id="PTHR34408:SF1">
    <property type="entry name" value="GLYCOSYL HYDROLASE FAMILY 19 DOMAIN-CONTAINING PROTEIN HI_1415"/>
    <property type="match status" value="1"/>
</dbReference>
<organism evidence="2 3">
    <name type="scientific">Sediminibacillus albus</name>
    <dbReference type="NCBI Taxonomy" id="407036"/>
    <lineage>
        <taxon>Bacteria</taxon>
        <taxon>Bacillati</taxon>
        <taxon>Bacillota</taxon>
        <taxon>Bacilli</taxon>
        <taxon>Bacillales</taxon>
        <taxon>Bacillaceae</taxon>
        <taxon>Sediminibacillus</taxon>
    </lineage>
</organism>
<gene>
    <name evidence="2" type="ORF">SAMN05216243_0075</name>
</gene>
<feature type="compositionally biased region" description="Low complexity" evidence="1">
    <location>
        <begin position="17"/>
        <end position="29"/>
    </location>
</feature>
<feature type="non-terminal residue" evidence="2">
    <location>
        <position position="1"/>
    </location>
</feature>
<dbReference type="InterPro" id="IPR052354">
    <property type="entry name" value="Cell_Wall_Dynamics_Protein"/>
</dbReference>
<feature type="compositionally biased region" description="Acidic residues" evidence="1">
    <location>
        <begin position="52"/>
        <end position="72"/>
    </location>
</feature>
<evidence type="ECO:0000313" key="2">
    <source>
        <dbReference type="EMBL" id="SDK61388.1"/>
    </source>
</evidence>
<sequence length="506" mass="57595">YEEKEDIVMTEDDSSKTTGGETETTTTEEQLTSEDPEEPKQDSEEPAVSGEEGTEEPTIDSNEELNTEVSESEGEKEVQSETEQTVLVQATANSTDPWDGVISDYFKVTTTTTVYDNRGSGSLRPMGQLKQGQVYPRVSDYGNWHRIEFGGIYGYVRKSDTVPDDGGSLQNENGNYTNQSRTFETLKDVTVYDNTSGSLVPFGQISKGEQYALAGDYGKWWRVLFSDRIGYVRKEEVKAETKPTDNYFRVYHADIPVYDNRSGSLKKVGELEKGQSYSIVRDYGNWWRIQFGDFYGYVRKSDTGYATESEIPNMNKNHTNTAHKLETKQQVEVYDNTSGSLVPFGKIDKGQLFPIAADYGNWWRILYLDRVGYVRKNEANVQYADFADYFKAEEDLPVYDNRSSDSLKKVGEVEKDQVYTRVSDYGNWHRIQFGDFYGYVEKFATSPATGEAVKNKNDGYSNQNRTFETLEDVTVYDNASGSLKPFGKIEKGERFPIATDYGNWWR</sequence>
<feature type="region of interest" description="Disordered" evidence="1">
    <location>
        <begin position="1"/>
        <end position="83"/>
    </location>
</feature>
<name>A0A1G9DBU6_9BACI</name>
<dbReference type="EMBL" id="FNFL01000013">
    <property type="protein sequence ID" value="SDK61388.1"/>
    <property type="molecule type" value="Genomic_DNA"/>
</dbReference>
<proteinExistence type="predicted"/>
<dbReference type="AlphaFoldDB" id="A0A1G9DBU6"/>
<dbReference type="STRING" id="407036.SAMN05216243_0075"/>
<reference evidence="2 3" key="1">
    <citation type="submission" date="2016-10" db="EMBL/GenBank/DDBJ databases">
        <authorList>
            <person name="de Groot N.N."/>
        </authorList>
    </citation>
    <scope>NUCLEOTIDE SEQUENCE [LARGE SCALE GENOMIC DNA]</scope>
    <source>
        <strain evidence="2 3">CGMCC 1.6502</strain>
    </source>
</reference>
<keyword evidence="3" id="KW-1185">Reference proteome</keyword>
<accession>A0A1G9DBU6</accession>
<protein>
    <submittedName>
        <fullName evidence="2">Mannosyl-glycoprotein endo-beta-N-acetylglucosaminidase</fullName>
    </submittedName>
</protein>
<evidence type="ECO:0000256" key="1">
    <source>
        <dbReference type="SAM" id="MobiDB-lite"/>
    </source>
</evidence>
<evidence type="ECO:0000313" key="3">
    <source>
        <dbReference type="Proteomes" id="UP000198694"/>
    </source>
</evidence>
<dbReference type="PANTHER" id="PTHR34408">
    <property type="entry name" value="FAMILY PROTEIN, PUTATIVE-RELATED"/>
    <property type="match status" value="1"/>
</dbReference>
<feature type="non-terminal residue" evidence="2">
    <location>
        <position position="506"/>
    </location>
</feature>
<dbReference type="Proteomes" id="UP000198694">
    <property type="component" value="Unassembled WGS sequence"/>
</dbReference>